<evidence type="ECO:0000313" key="2">
    <source>
        <dbReference type="EMBL" id="SIR99798.1"/>
    </source>
</evidence>
<keyword evidence="1" id="KW-1133">Transmembrane helix</keyword>
<gene>
    <name evidence="2" type="ORF">SAMN05878482_108193</name>
</gene>
<name>A0A9X8RDF9_9BACI</name>
<comment type="caution">
    <text evidence="2">The sequence shown here is derived from an EMBL/GenBank/DDBJ whole genome shotgun (WGS) entry which is preliminary data.</text>
</comment>
<sequence length="45" mass="5026">MARAIKSNIPLVRCAYGECFFVITAGFFLVTVPNITLKKAMYVLD</sequence>
<evidence type="ECO:0000256" key="1">
    <source>
        <dbReference type="SAM" id="Phobius"/>
    </source>
</evidence>
<dbReference type="EMBL" id="FTMX01000008">
    <property type="protein sequence ID" value="SIR99798.1"/>
    <property type="molecule type" value="Genomic_DNA"/>
</dbReference>
<keyword evidence="1" id="KW-0472">Membrane</keyword>
<keyword evidence="1" id="KW-0812">Transmembrane</keyword>
<dbReference type="Proteomes" id="UP000185829">
    <property type="component" value="Unassembled WGS sequence"/>
</dbReference>
<feature type="transmembrane region" description="Helical" evidence="1">
    <location>
        <begin position="12"/>
        <end position="35"/>
    </location>
</feature>
<reference evidence="2 3" key="1">
    <citation type="submission" date="2017-01" db="EMBL/GenBank/DDBJ databases">
        <authorList>
            <person name="Varghese N."/>
            <person name="Submissions S."/>
        </authorList>
    </citation>
    <scope>NUCLEOTIDE SEQUENCE [LARGE SCALE GENOMIC DNA]</scope>
    <source>
        <strain evidence="2 3">RUG2-6</strain>
    </source>
</reference>
<proteinExistence type="predicted"/>
<protein>
    <submittedName>
        <fullName evidence="2">Uncharacterized protein</fullName>
    </submittedName>
</protein>
<dbReference type="AlphaFoldDB" id="A0A9X8RDF9"/>
<accession>A0A9X8RDF9</accession>
<organism evidence="2 3">
    <name type="scientific">Peribacillus simplex</name>
    <dbReference type="NCBI Taxonomy" id="1478"/>
    <lineage>
        <taxon>Bacteria</taxon>
        <taxon>Bacillati</taxon>
        <taxon>Bacillota</taxon>
        <taxon>Bacilli</taxon>
        <taxon>Bacillales</taxon>
        <taxon>Bacillaceae</taxon>
        <taxon>Peribacillus</taxon>
    </lineage>
</organism>
<evidence type="ECO:0000313" key="3">
    <source>
        <dbReference type="Proteomes" id="UP000185829"/>
    </source>
</evidence>